<dbReference type="Proteomes" id="UP000219482">
    <property type="component" value="Unassembled WGS sequence"/>
</dbReference>
<proteinExistence type="inferred from homology"/>
<dbReference type="Pfam" id="PF01042">
    <property type="entry name" value="Ribonuc_L-PSP"/>
    <property type="match status" value="1"/>
</dbReference>
<gene>
    <name evidence="2" type="ORF">SAMN06272739_3445</name>
</gene>
<dbReference type="InterPro" id="IPR035959">
    <property type="entry name" value="RutC-like_sf"/>
</dbReference>
<evidence type="ECO:0000256" key="1">
    <source>
        <dbReference type="ARBA" id="ARBA00010552"/>
    </source>
</evidence>
<name>A0A286H373_9ACTN</name>
<dbReference type="CDD" id="cd00448">
    <property type="entry name" value="YjgF_YER057c_UK114_family"/>
    <property type="match status" value="1"/>
</dbReference>
<dbReference type="Gene3D" id="3.30.1330.40">
    <property type="entry name" value="RutC-like"/>
    <property type="match status" value="1"/>
</dbReference>
<dbReference type="RefSeq" id="WP_097185161.1">
    <property type="nucleotide sequence ID" value="NZ_OCNK01000004.1"/>
</dbReference>
<dbReference type="EMBL" id="OCNK01000004">
    <property type="protein sequence ID" value="SOE02243.1"/>
    <property type="molecule type" value="Genomic_DNA"/>
</dbReference>
<dbReference type="AlphaFoldDB" id="A0A286H373"/>
<comment type="similarity">
    <text evidence="1">Belongs to the RutC family.</text>
</comment>
<accession>A0A286H373</accession>
<dbReference type="PANTHER" id="PTHR11803">
    <property type="entry name" value="2-IMINOBUTANOATE/2-IMINOPROPANOATE DEAMINASE RIDA"/>
    <property type="match status" value="1"/>
</dbReference>
<dbReference type="SUPFAM" id="SSF55298">
    <property type="entry name" value="YjgF-like"/>
    <property type="match status" value="1"/>
</dbReference>
<dbReference type="GO" id="GO:0019239">
    <property type="term" value="F:deaminase activity"/>
    <property type="evidence" value="ECO:0007669"/>
    <property type="project" value="TreeGrafter"/>
</dbReference>
<protein>
    <submittedName>
        <fullName evidence="2">Enamine deaminase RidA, house cleaning of reactive enamine intermediates, YjgF/YER057c/UK114 family</fullName>
    </submittedName>
</protein>
<dbReference type="OrthoDB" id="3212792at2"/>
<evidence type="ECO:0000313" key="2">
    <source>
        <dbReference type="EMBL" id="SOE02243.1"/>
    </source>
</evidence>
<dbReference type="GO" id="GO:0005829">
    <property type="term" value="C:cytosol"/>
    <property type="evidence" value="ECO:0007669"/>
    <property type="project" value="TreeGrafter"/>
</dbReference>
<evidence type="ECO:0000313" key="3">
    <source>
        <dbReference type="Proteomes" id="UP000219482"/>
    </source>
</evidence>
<dbReference type="InterPro" id="IPR006175">
    <property type="entry name" value="YjgF/YER057c/UK114"/>
</dbReference>
<organism evidence="2 3">
    <name type="scientific">Blastococcus haudaquaticus</name>
    <dbReference type="NCBI Taxonomy" id="1938745"/>
    <lineage>
        <taxon>Bacteria</taxon>
        <taxon>Bacillati</taxon>
        <taxon>Actinomycetota</taxon>
        <taxon>Actinomycetes</taxon>
        <taxon>Geodermatophilales</taxon>
        <taxon>Geodermatophilaceae</taxon>
        <taxon>Blastococcus</taxon>
    </lineage>
</organism>
<dbReference type="PANTHER" id="PTHR11803:SF58">
    <property type="entry name" value="PROTEIN HMF1-RELATED"/>
    <property type="match status" value="1"/>
</dbReference>
<sequence>MTVELLNPPGIPAPEFYRQMAVTSGSRTVYLAGQVARTADGTPVGTGDLAAQVEQAYVNVATALAAVGGSFDHVAKLTVYVVDWTPDKLADLGAGVRRAAERLGVDPTKPVTLISVAGLGEPDLLVEVDAVAVLP</sequence>
<reference evidence="3" key="1">
    <citation type="submission" date="2017-09" db="EMBL/GenBank/DDBJ databases">
        <authorList>
            <person name="Varghese N."/>
            <person name="Submissions S."/>
        </authorList>
    </citation>
    <scope>NUCLEOTIDE SEQUENCE [LARGE SCALE GENOMIC DNA]</scope>
    <source>
        <strain evidence="3">DSM 44270</strain>
    </source>
</reference>
<keyword evidence="3" id="KW-1185">Reference proteome</keyword>